<dbReference type="InterPro" id="IPR036515">
    <property type="entry name" value="Transposase_17_sf"/>
</dbReference>
<dbReference type="Pfam" id="PF01797">
    <property type="entry name" value="Y1_Tnp"/>
    <property type="match status" value="1"/>
</dbReference>
<sequence>MNEMRTGRHCVFMMHAHLIFLTKYRGQVFSNEHLTKLEALMRGICRQFEVELKEFNGAADHIHMLIDFPPKVAISKLVNSLKGVSSRKMKMFFPELHKPVWKSDALWSPSYFAGSVGGASLEAVKQYIEQQSRPH</sequence>
<dbReference type="GO" id="GO:0003677">
    <property type="term" value="F:DNA binding"/>
    <property type="evidence" value="ECO:0007669"/>
    <property type="project" value="InterPro"/>
</dbReference>
<name>A0A081RVQ7_PHOTE</name>
<dbReference type="NCBIfam" id="NF033573">
    <property type="entry name" value="transpos_IS200"/>
    <property type="match status" value="1"/>
</dbReference>
<accession>A0A081RVQ7</accession>
<dbReference type="GO" id="GO:0006313">
    <property type="term" value="P:DNA transposition"/>
    <property type="evidence" value="ECO:0007669"/>
    <property type="project" value="InterPro"/>
</dbReference>
<comment type="caution">
    <text evidence="2">The sequence shown here is derived from an EMBL/GenBank/DDBJ whole genome shotgun (WGS) entry which is preliminary data.</text>
</comment>
<evidence type="ECO:0000313" key="3">
    <source>
        <dbReference type="Proteomes" id="UP000028002"/>
    </source>
</evidence>
<dbReference type="SUPFAM" id="SSF143422">
    <property type="entry name" value="Transposase IS200-like"/>
    <property type="match status" value="1"/>
</dbReference>
<evidence type="ECO:0000313" key="2">
    <source>
        <dbReference type="EMBL" id="KER02760.1"/>
    </source>
</evidence>
<proteinExistence type="predicted"/>
<dbReference type="Proteomes" id="UP000028002">
    <property type="component" value="Unassembled WGS sequence"/>
</dbReference>
<dbReference type="SMART" id="SM01321">
    <property type="entry name" value="Y1_Tnp"/>
    <property type="match status" value="1"/>
</dbReference>
<dbReference type="EMBL" id="JGVH01000041">
    <property type="protein sequence ID" value="KER02760.1"/>
    <property type="molecule type" value="Genomic_DNA"/>
</dbReference>
<protein>
    <submittedName>
        <fullName evidence="2">Transposase</fullName>
    </submittedName>
</protein>
<evidence type="ECO:0000259" key="1">
    <source>
        <dbReference type="SMART" id="SM01321"/>
    </source>
</evidence>
<dbReference type="InterPro" id="IPR002686">
    <property type="entry name" value="Transposase_17"/>
</dbReference>
<reference evidence="2 3" key="1">
    <citation type="submission" date="2014-03" db="EMBL/GenBank/DDBJ databases">
        <title>Draft Genome of Photorhabdus temperata Meg1.</title>
        <authorList>
            <person name="Hurst S.G.IV."/>
            <person name="Morris K."/>
            <person name="Thomas K."/>
            <person name="Tisa L.S."/>
        </authorList>
    </citation>
    <scope>NUCLEOTIDE SEQUENCE [LARGE SCALE GENOMIC DNA]</scope>
    <source>
        <strain evidence="2 3">Meg1</strain>
    </source>
</reference>
<dbReference type="Gene3D" id="3.30.70.1290">
    <property type="entry name" value="Transposase IS200-like"/>
    <property type="match status" value="1"/>
</dbReference>
<dbReference type="PANTHER" id="PTHR33360">
    <property type="entry name" value="TRANSPOSASE FOR INSERTION SEQUENCE ELEMENT IS200"/>
    <property type="match status" value="1"/>
</dbReference>
<dbReference type="RefSeq" id="WP_036839653.1">
    <property type="nucleotide sequence ID" value="NZ_CAWLUD010000041.1"/>
</dbReference>
<dbReference type="AlphaFoldDB" id="A0A081RVQ7"/>
<organism evidence="2 3">
    <name type="scientific">Photorhabdus temperata subsp. temperata Meg1</name>
    <dbReference type="NCBI Taxonomy" id="1393735"/>
    <lineage>
        <taxon>Bacteria</taxon>
        <taxon>Pseudomonadati</taxon>
        <taxon>Pseudomonadota</taxon>
        <taxon>Gammaproteobacteria</taxon>
        <taxon>Enterobacterales</taxon>
        <taxon>Morganellaceae</taxon>
        <taxon>Photorhabdus</taxon>
    </lineage>
</organism>
<feature type="domain" description="Transposase IS200-like" evidence="1">
    <location>
        <begin position="11"/>
        <end position="131"/>
    </location>
</feature>
<dbReference type="PANTHER" id="PTHR33360:SF2">
    <property type="entry name" value="TRANSPOSASE FOR INSERTION SEQUENCE ELEMENT IS200"/>
    <property type="match status" value="1"/>
</dbReference>
<gene>
    <name evidence="2" type="ORF">MEG1DRAFT_02622</name>
</gene>
<dbReference type="PATRIC" id="fig|1393735.3.peg.2679"/>
<dbReference type="GO" id="GO:0004803">
    <property type="term" value="F:transposase activity"/>
    <property type="evidence" value="ECO:0007669"/>
    <property type="project" value="InterPro"/>
</dbReference>